<dbReference type="PANTHER" id="PTHR30146:SF153">
    <property type="entry name" value="LACTOSE OPERON REPRESSOR"/>
    <property type="match status" value="1"/>
</dbReference>
<dbReference type="CDD" id="cd01574">
    <property type="entry name" value="PBP1_LacI"/>
    <property type="match status" value="1"/>
</dbReference>
<reference evidence="5 6" key="1">
    <citation type="submission" date="2019-06" db="EMBL/GenBank/DDBJ databases">
        <title>Genome sequencing of plant associated microbes to promote plant fitness in Sorghum bicolor and Oryza sativa.</title>
        <authorList>
            <person name="Coleman-Derr D."/>
        </authorList>
    </citation>
    <scope>NUCLEOTIDE SEQUENCE [LARGE SCALE GENOMIC DNA]</scope>
    <source>
        <strain evidence="5 6">KV-663</strain>
    </source>
</reference>
<proteinExistence type="predicted"/>
<evidence type="ECO:0000313" key="5">
    <source>
        <dbReference type="EMBL" id="TQM63765.1"/>
    </source>
</evidence>
<dbReference type="InterPro" id="IPR010982">
    <property type="entry name" value="Lambda_DNA-bd_dom_sf"/>
</dbReference>
<dbReference type="PANTHER" id="PTHR30146">
    <property type="entry name" value="LACI-RELATED TRANSCRIPTIONAL REPRESSOR"/>
    <property type="match status" value="1"/>
</dbReference>
<dbReference type="PROSITE" id="PS00356">
    <property type="entry name" value="HTH_LACI_1"/>
    <property type="match status" value="1"/>
</dbReference>
<keyword evidence="1" id="KW-0805">Transcription regulation</keyword>
<dbReference type="SUPFAM" id="SSF53822">
    <property type="entry name" value="Periplasmic binding protein-like I"/>
    <property type="match status" value="1"/>
</dbReference>
<dbReference type="RefSeq" id="WP_260439479.1">
    <property type="nucleotide sequence ID" value="NZ_VFPM01000001.1"/>
</dbReference>
<dbReference type="Gene3D" id="1.10.260.40">
    <property type="entry name" value="lambda repressor-like DNA-binding domains"/>
    <property type="match status" value="1"/>
</dbReference>
<dbReference type="Pfam" id="PF00356">
    <property type="entry name" value="LacI"/>
    <property type="match status" value="1"/>
</dbReference>
<organism evidence="5 6">
    <name type="scientific">Humibacillus xanthopallidus</name>
    <dbReference type="NCBI Taxonomy" id="412689"/>
    <lineage>
        <taxon>Bacteria</taxon>
        <taxon>Bacillati</taxon>
        <taxon>Actinomycetota</taxon>
        <taxon>Actinomycetes</taxon>
        <taxon>Micrococcales</taxon>
        <taxon>Intrasporangiaceae</taxon>
        <taxon>Humibacillus</taxon>
    </lineage>
</organism>
<dbReference type="AlphaFoldDB" id="A0A543HZU4"/>
<dbReference type="EMBL" id="VFPM01000001">
    <property type="protein sequence ID" value="TQM63765.1"/>
    <property type="molecule type" value="Genomic_DNA"/>
</dbReference>
<dbReference type="InterPro" id="IPR000843">
    <property type="entry name" value="HTH_LacI"/>
</dbReference>
<dbReference type="PROSITE" id="PS50932">
    <property type="entry name" value="HTH_LACI_2"/>
    <property type="match status" value="1"/>
</dbReference>
<dbReference type="InterPro" id="IPR028082">
    <property type="entry name" value="Peripla_BP_I"/>
</dbReference>
<keyword evidence="2" id="KW-0238">DNA-binding</keyword>
<name>A0A543HZU4_9MICO</name>
<evidence type="ECO:0000313" key="6">
    <source>
        <dbReference type="Proteomes" id="UP000316747"/>
    </source>
</evidence>
<evidence type="ECO:0000256" key="3">
    <source>
        <dbReference type="ARBA" id="ARBA00023163"/>
    </source>
</evidence>
<keyword evidence="3" id="KW-0804">Transcription</keyword>
<dbReference type="GO" id="GO:0000976">
    <property type="term" value="F:transcription cis-regulatory region binding"/>
    <property type="evidence" value="ECO:0007669"/>
    <property type="project" value="TreeGrafter"/>
</dbReference>
<dbReference type="Proteomes" id="UP000316747">
    <property type="component" value="Unassembled WGS sequence"/>
</dbReference>
<comment type="caution">
    <text evidence="5">The sequence shown here is derived from an EMBL/GenBank/DDBJ whole genome shotgun (WGS) entry which is preliminary data.</text>
</comment>
<evidence type="ECO:0000256" key="2">
    <source>
        <dbReference type="ARBA" id="ARBA00023125"/>
    </source>
</evidence>
<feature type="domain" description="HTH lacI-type" evidence="4">
    <location>
        <begin position="9"/>
        <end position="63"/>
    </location>
</feature>
<evidence type="ECO:0000259" key="4">
    <source>
        <dbReference type="PROSITE" id="PS50932"/>
    </source>
</evidence>
<dbReference type="CDD" id="cd01392">
    <property type="entry name" value="HTH_LacI"/>
    <property type="match status" value="1"/>
</dbReference>
<dbReference type="InterPro" id="IPR046335">
    <property type="entry name" value="LacI/GalR-like_sensor"/>
</dbReference>
<keyword evidence="6" id="KW-1185">Reference proteome</keyword>
<dbReference type="SMART" id="SM00354">
    <property type="entry name" value="HTH_LACI"/>
    <property type="match status" value="1"/>
</dbReference>
<sequence>MEKATPRTPVMGDVAKLAGVSHQTVSRVLNDHPHIRPSTRAKVEQAIAQLGYQPNTAARALVRGRTGMVGIVTAAGAFYGPRSAQHAVSVAARAAGFSVTNIELDEITSETLAAAVEDLARVGVEGLVVVAGHDAAVDVARRRQGTLPVVVVEGDLTRAAMSAGVDQVAGAVAATEHLLRLGHRRIAHISGPLDWSEARARLDGWRLAMTRAGLPAADLLPGDWSPASGYAAGQRLADDAGVTAVFAGNDQMALGALRALREAGLRVPEDVSLVGFDDIPEAAYLSPPLTTVHQDFTTVGRQAIAVLTAVLRGDEPPTGGLLPAPLVVRGSTATARTEA</sequence>
<dbReference type="GO" id="GO:0003700">
    <property type="term" value="F:DNA-binding transcription factor activity"/>
    <property type="evidence" value="ECO:0007669"/>
    <property type="project" value="TreeGrafter"/>
</dbReference>
<protein>
    <submittedName>
        <fullName evidence="5">LacI family transcriptional regulator</fullName>
    </submittedName>
</protein>
<evidence type="ECO:0000256" key="1">
    <source>
        <dbReference type="ARBA" id="ARBA00023015"/>
    </source>
</evidence>
<dbReference type="SUPFAM" id="SSF47413">
    <property type="entry name" value="lambda repressor-like DNA-binding domains"/>
    <property type="match status" value="1"/>
</dbReference>
<accession>A0A543HZU4</accession>
<gene>
    <name evidence="5" type="ORF">FBY41_0114</name>
</gene>
<dbReference type="Gene3D" id="3.40.50.2300">
    <property type="match status" value="2"/>
</dbReference>
<dbReference type="Pfam" id="PF13377">
    <property type="entry name" value="Peripla_BP_3"/>
    <property type="match status" value="1"/>
</dbReference>